<gene>
    <name evidence="1" type="ORF">N7449_003826</name>
</gene>
<reference evidence="1" key="2">
    <citation type="journal article" date="2023" name="IMA Fungus">
        <title>Comparative genomic study of the Penicillium genus elucidates a diverse pangenome and 15 lateral gene transfer events.</title>
        <authorList>
            <person name="Petersen C."/>
            <person name="Sorensen T."/>
            <person name="Nielsen M.R."/>
            <person name="Sondergaard T.E."/>
            <person name="Sorensen J.L."/>
            <person name="Fitzpatrick D.A."/>
            <person name="Frisvad J.C."/>
            <person name="Nielsen K.L."/>
        </authorList>
    </citation>
    <scope>NUCLEOTIDE SEQUENCE</scope>
    <source>
        <strain evidence="1">IBT 20477</strain>
    </source>
</reference>
<protein>
    <submittedName>
        <fullName evidence="1">Uncharacterized protein</fullName>
    </submittedName>
</protein>
<evidence type="ECO:0000313" key="2">
    <source>
        <dbReference type="Proteomes" id="UP001150942"/>
    </source>
</evidence>
<sequence>MVIQVGPFGNRFRWCLVIDKEALQSLIRHQKPLAVPLQVEEDSTEGSEAWVTVVEPEYEQEKLVNTQAICAFFFPDSSGLRVWET</sequence>
<name>A0A9W9T4R5_9EURO</name>
<dbReference type="OrthoDB" id="4362575at2759"/>
<accession>A0A9W9T4R5</accession>
<reference evidence="1" key="1">
    <citation type="submission" date="2022-11" db="EMBL/GenBank/DDBJ databases">
        <authorList>
            <person name="Petersen C."/>
        </authorList>
    </citation>
    <scope>NUCLEOTIDE SEQUENCE</scope>
    <source>
        <strain evidence="1">IBT 20477</strain>
    </source>
</reference>
<proteinExistence type="predicted"/>
<keyword evidence="2" id="KW-1185">Reference proteome</keyword>
<dbReference type="EMBL" id="JAPQKQ010000002">
    <property type="protein sequence ID" value="KAJ5209447.1"/>
    <property type="molecule type" value="Genomic_DNA"/>
</dbReference>
<organism evidence="1 2">
    <name type="scientific">Penicillium cf. viridicatum</name>
    <dbReference type="NCBI Taxonomy" id="2972119"/>
    <lineage>
        <taxon>Eukaryota</taxon>
        <taxon>Fungi</taxon>
        <taxon>Dikarya</taxon>
        <taxon>Ascomycota</taxon>
        <taxon>Pezizomycotina</taxon>
        <taxon>Eurotiomycetes</taxon>
        <taxon>Eurotiomycetidae</taxon>
        <taxon>Eurotiales</taxon>
        <taxon>Aspergillaceae</taxon>
        <taxon>Penicillium</taxon>
    </lineage>
</organism>
<comment type="caution">
    <text evidence="1">The sequence shown here is derived from an EMBL/GenBank/DDBJ whole genome shotgun (WGS) entry which is preliminary data.</text>
</comment>
<evidence type="ECO:0000313" key="1">
    <source>
        <dbReference type="EMBL" id="KAJ5209447.1"/>
    </source>
</evidence>
<dbReference type="AlphaFoldDB" id="A0A9W9T4R5"/>
<dbReference type="Proteomes" id="UP001150942">
    <property type="component" value="Unassembled WGS sequence"/>
</dbReference>